<dbReference type="Proteomes" id="UP000271320">
    <property type="component" value="Unassembled WGS sequence"/>
</dbReference>
<dbReference type="AlphaFoldDB" id="A0A0Q1RMC3"/>
<dbReference type="EMBL" id="RFEW01000025">
    <property type="protein sequence ID" value="RSO54300.1"/>
    <property type="molecule type" value="Genomic_DNA"/>
</dbReference>
<proteinExistence type="predicted"/>
<organism evidence="1 2">
    <name type="scientific">Acinetobacter pittii</name>
    <name type="common">Acinetobacter genomosp. 3</name>
    <dbReference type="NCBI Taxonomy" id="48296"/>
    <lineage>
        <taxon>Bacteria</taxon>
        <taxon>Pseudomonadati</taxon>
        <taxon>Pseudomonadota</taxon>
        <taxon>Gammaproteobacteria</taxon>
        <taxon>Moraxellales</taxon>
        <taxon>Moraxellaceae</taxon>
        <taxon>Acinetobacter</taxon>
        <taxon>Acinetobacter calcoaceticus/baumannii complex</taxon>
    </lineage>
</organism>
<evidence type="ECO:0000313" key="1">
    <source>
        <dbReference type="EMBL" id="RSO54300.1"/>
    </source>
</evidence>
<comment type="caution">
    <text evidence="1">The sequence shown here is derived from an EMBL/GenBank/DDBJ whole genome shotgun (WGS) entry which is preliminary data.</text>
</comment>
<name>A0A0Q1RMC3_ACIPI</name>
<evidence type="ECO:0000313" key="2">
    <source>
        <dbReference type="Proteomes" id="UP000271320"/>
    </source>
</evidence>
<accession>A0A0Q1RMC3</accession>
<reference evidence="1 2" key="1">
    <citation type="submission" date="2018-10" db="EMBL/GenBank/DDBJ databases">
        <title>GWAS and RNA-Seq identify cryptic mechanisms of antimicrobial resistance in Acinetobacter baumannii.</title>
        <authorList>
            <person name="Sahl J.W."/>
        </authorList>
    </citation>
    <scope>NUCLEOTIDE SEQUENCE [LARGE SCALE GENOMIC DNA]</scope>
    <source>
        <strain evidence="1 2">TG41884</strain>
    </source>
</reference>
<sequence>MKNSVHLPFYNEFMDIFTNYEIKNWQAKHFWEKMIIGKKSKTKQHRRLMYVGLRVLVRCKYLEVDVSESTS</sequence>
<gene>
    <name evidence="1" type="ORF">EA752_19175</name>
</gene>
<protein>
    <submittedName>
        <fullName evidence="1">Uncharacterized protein</fullName>
    </submittedName>
</protein>